<feature type="chain" id="PRO_5021396072" description="Protein kinase domain-containing protein" evidence="18">
    <location>
        <begin position="24"/>
        <end position="760"/>
    </location>
</feature>
<feature type="domain" description="EGF-like" evidence="20">
    <location>
        <begin position="256"/>
        <end position="298"/>
    </location>
</feature>
<evidence type="ECO:0000256" key="17">
    <source>
        <dbReference type="SAM" id="Phobius"/>
    </source>
</evidence>
<proteinExistence type="predicted"/>
<dbReference type="Pfam" id="PF13947">
    <property type="entry name" value="GUB_WAK_bind"/>
    <property type="match status" value="1"/>
</dbReference>
<dbReference type="SUPFAM" id="SSF56112">
    <property type="entry name" value="Protein kinase-like (PK-like)"/>
    <property type="match status" value="1"/>
</dbReference>
<evidence type="ECO:0000256" key="6">
    <source>
        <dbReference type="ARBA" id="ARBA00022729"/>
    </source>
</evidence>
<dbReference type="InterPro" id="IPR009030">
    <property type="entry name" value="Growth_fac_rcpt_cys_sf"/>
</dbReference>
<dbReference type="InterPro" id="IPR024171">
    <property type="entry name" value="SRK-like_kinase"/>
</dbReference>
<dbReference type="FunFam" id="3.30.200.20:FF:000043">
    <property type="entry name" value="Wall-associated receptor kinase 2"/>
    <property type="match status" value="1"/>
</dbReference>
<evidence type="ECO:0000256" key="7">
    <source>
        <dbReference type="ARBA" id="ARBA00022737"/>
    </source>
</evidence>
<dbReference type="Gene3D" id="3.30.200.20">
    <property type="entry name" value="Phosphorylase Kinase, domain 1"/>
    <property type="match status" value="1"/>
</dbReference>
<comment type="caution">
    <text evidence="15">Lacks conserved residue(s) required for the propagation of feature annotation.</text>
</comment>
<protein>
    <recommendedName>
        <fullName evidence="23">Protein kinase domain-containing protein</fullName>
    </recommendedName>
</protein>
<comment type="subcellular location">
    <subcellularLocation>
        <location evidence="1">Membrane</location>
        <topology evidence="1">Single-pass type I membrane protein</topology>
    </subcellularLocation>
</comment>
<keyword evidence="11 17" id="KW-1133">Transmembrane helix</keyword>
<keyword evidence="6 18" id="KW-0732">Signal</keyword>
<dbReference type="InterPro" id="IPR000152">
    <property type="entry name" value="EGF-type_Asp/Asn_hydroxyl_site"/>
</dbReference>
<name>A0A4Y7KUN7_PAPSO</name>
<sequence>MFVKQILLIQFCFCLLLSTSLNAFEGAKPGCPDKCGGVSIPYPFGITSEGGGGGCSIREVGHGYNVNCNSSYNPPRPFIGTTNNLQILSISETEIRVANRLNKLCFNERGDAVYNDSKVYMSVRRTPFTFSNTKNKFFLIGCNSVGVYQGSDQEDRESLISCTSSCDSREKVVEGSCGGNGCCQNTIPKGIKHFETTLTNANATNLLPYSPCSYTFLGEYEQLKFNASDLLFVPKNREIPVVLDWAVGSKTCEEAKKDPTTYACHGNSHCNNSDNNPGYHCTCFEGYKGNPYLSPGCEDINECEDENTNPCEGICTNTNGSFVCTCPPAGSQGDGKKDGRGCTTDVAKRDTPDVAKREHFPIIQVTLGIGLGLLFLIIASSWMYLTIRKRKLIKMKEKFFQQNGGLLLQQQLSSNEGGAENTKIFTAEELKLATKNYDESLILGQGGYGTVYKGTLSDNRIVAIKKSKTVDQSQIEQFINEVVILTQVNHRNVVRLLGCCLETEVPLLVYRYISNGTLFQHIHPSGGELSISWESRLRIAIETSGALTYLHSAASIPIIHRDVKSTNILLDENYTAKVADFGVSRLIPLDQTKLSTLVQGTLGYLDPEYFSTGQLTVKSDVYSFGVVLVELLTSETAISRTRSENQRSLAPYFISCMDEKRLFQLIDARVRNEGTEKQVIAVAELAKRCLSLTGGDRPTMNQVTTELQTLRAAAKEACSLQPNLLEAEPTDLYSVPMTGSDGHFGYYSQNTDSIVQMSMS</sequence>
<dbReference type="CDD" id="cd14066">
    <property type="entry name" value="STKc_IRAK"/>
    <property type="match status" value="1"/>
</dbReference>
<feature type="disulfide bond" evidence="15">
    <location>
        <begin position="264"/>
        <end position="281"/>
    </location>
</feature>
<organism evidence="21 22">
    <name type="scientific">Papaver somniferum</name>
    <name type="common">Opium poppy</name>
    <dbReference type="NCBI Taxonomy" id="3469"/>
    <lineage>
        <taxon>Eukaryota</taxon>
        <taxon>Viridiplantae</taxon>
        <taxon>Streptophyta</taxon>
        <taxon>Embryophyta</taxon>
        <taxon>Tracheophyta</taxon>
        <taxon>Spermatophyta</taxon>
        <taxon>Magnoliopsida</taxon>
        <taxon>Ranunculales</taxon>
        <taxon>Papaveraceae</taxon>
        <taxon>Papaveroideae</taxon>
        <taxon>Papaver</taxon>
    </lineage>
</organism>
<dbReference type="InterPro" id="IPR001245">
    <property type="entry name" value="Ser-Thr/Tyr_kinase_cat_dom"/>
</dbReference>
<dbReference type="PROSITE" id="PS50026">
    <property type="entry name" value="EGF_3"/>
    <property type="match status" value="2"/>
</dbReference>
<dbReference type="PIRSF" id="PIRSF000641">
    <property type="entry name" value="SRK"/>
    <property type="match status" value="1"/>
</dbReference>
<dbReference type="InterPro" id="IPR018097">
    <property type="entry name" value="EGF_Ca-bd_CS"/>
</dbReference>
<evidence type="ECO:0000256" key="2">
    <source>
        <dbReference type="ARBA" id="ARBA00022527"/>
    </source>
</evidence>
<dbReference type="GO" id="GO:0007166">
    <property type="term" value="P:cell surface receptor signaling pathway"/>
    <property type="evidence" value="ECO:0007669"/>
    <property type="project" value="InterPro"/>
</dbReference>
<dbReference type="FunFam" id="1.10.510.10:FF:000084">
    <property type="entry name" value="Wall-associated receptor kinase 2"/>
    <property type="match status" value="1"/>
</dbReference>
<accession>A0A4Y7KUN7</accession>
<dbReference type="PROSITE" id="PS01187">
    <property type="entry name" value="EGF_CA"/>
    <property type="match status" value="1"/>
</dbReference>
<dbReference type="AlphaFoldDB" id="A0A4Y7KUN7"/>
<dbReference type="SMART" id="SM00220">
    <property type="entry name" value="S_TKc"/>
    <property type="match status" value="1"/>
</dbReference>
<dbReference type="GO" id="GO:0030247">
    <property type="term" value="F:polysaccharide binding"/>
    <property type="evidence" value="ECO:0007669"/>
    <property type="project" value="InterPro"/>
</dbReference>
<dbReference type="Gene3D" id="1.10.510.10">
    <property type="entry name" value="Transferase(Phosphotransferase) domain 1"/>
    <property type="match status" value="1"/>
</dbReference>
<keyword evidence="3 15" id="KW-0245">EGF-like domain</keyword>
<feature type="transmembrane region" description="Helical" evidence="17">
    <location>
        <begin position="362"/>
        <end position="385"/>
    </location>
</feature>
<keyword evidence="4" id="KW-0808">Transferase</keyword>
<dbReference type="InterPro" id="IPR011009">
    <property type="entry name" value="Kinase-like_dom_sf"/>
</dbReference>
<reference evidence="21 22" key="1">
    <citation type="journal article" date="2018" name="Science">
        <title>The opium poppy genome and morphinan production.</title>
        <authorList>
            <person name="Guo L."/>
            <person name="Winzer T."/>
            <person name="Yang X."/>
            <person name="Li Y."/>
            <person name="Ning Z."/>
            <person name="He Z."/>
            <person name="Teodor R."/>
            <person name="Lu Y."/>
            <person name="Bowser T.A."/>
            <person name="Graham I.A."/>
            <person name="Ye K."/>
        </authorList>
    </citation>
    <scope>NUCLEOTIDE SEQUENCE [LARGE SCALE GENOMIC DNA]</scope>
    <source>
        <strain evidence="22">cv. HN1</strain>
        <tissue evidence="21">Leaves</tissue>
    </source>
</reference>
<dbReference type="SUPFAM" id="SSF57184">
    <property type="entry name" value="Growth factor receptor domain"/>
    <property type="match status" value="1"/>
</dbReference>
<keyword evidence="10 16" id="KW-0067">ATP-binding</keyword>
<evidence type="ECO:0000259" key="20">
    <source>
        <dbReference type="PROSITE" id="PS50026"/>
    </source>
</evidence>
<evidence type="ECO:0000256" key="5">
    <source>
        <dbReference type="ARBA" id="ARBA00022692"/>
    </source>
</evidence>
<dbReference type="InterPro" id="IPR017441">
    <property type="entry name" value="Protein_kinase_ATP_BS"/>
</dbReference>
<evidence type="ECO:0000256" key="14">
    <source>
        <dbReference type="ARBA" id="ARBA00023180"/>
    </source>
</evidence>
<dbReference type="InterPro" id="IPR025287">
    <property type="entry name" value="WAK_GUB"/>
</dbReference>
<dbReference type="CDD" id="cd00054">
    <property type="entry name" value="EGF_CA"/>
    <property type="match status" value="1"/>
</dbReference>
<dbReference type="InterPro" id="IPR045274">
    <property type="entry name" value="WAK-like"/>
</dbReference>
<gene>
    <name evidence="21" type="ORF">C5167_001145</name>
</gene>
<keyword evidence="12 17" id="KW-0472">Membrane</keyword>
<keyword evidence="14" id="KW-0325">Glycoprotein</keyword>
<keyword evidence="9" id="KW-0418">Kinase</keyword>
<evidence type="ECO:0000256" key="16">
    <source>
        <dbReference type="PROSITE-ProRule" id="PRU10141"/>
    </source>
</evidence>
<dbReference type="InterPro" id="IPR000719">
    <property type="entry name" value="Prot_kinase_dom"/>
</dbReference>
<dbReference type="PROSITE" id="PS00010">
    <property type="entry name" value="ASX_HYDROXYL"/>
    <property type="match status" value="1"/>
</dbReference>
<evidence type="ECO:0000256" key="12">
    <source>
        <dbReference type="ARBA" id="ARBA00023136"/>
    </source>
</evidence>
<dbReference type="Gene3D" id="2.10.25.10">
    <property type="entry name" value="Laminin"/>
    <property type="match status" value="2"/>
</dbReference>
<dbReference type="Proteomes" id="UP000316621">
    <property type="component" value="Chromosome 9"/>
</dbReference>
<evidence type="ECO:0000256" key="10">
    <source>
        <dbReference type="ARBA" id="ARBA00022840"/>
    </source>
</evidence>
<evidence type="ECO:0000256" key="8">
    <source>
        <dbReference type="ARBA" id="ARBA00022741"/>
    </source>
</evidence>
<evidence type="ECO:0000256" key="3">
    <source>
        <dbReference type="ARBA" id="ARBA00022536"/>
    </source>
</evidence>
<evidence type="ECO:0008006" key="23">
    <source>
        <dbReference type="Google" id="ProtNLM"/>
    </source>
</evidence>
<dbReference type="PANTHER" id="PTHR27005">
    <property type="entry name" value="WALL-ASSOCIATED RECEPTOR KINASE-LIKE 21"/>
    <property type="match status" value="1"/>
</dbReference>
<evidence type="ECO:0000256" key="4">
    <source>
        <dbReference type="ARBA" id="ARBA00022679"/>
    </source>
</evidence>
<dbReference type="Pfam" id="PF07714">
    <property type="entry name" value="PK_Tyr_Ser-Thr"/>
    <property type="match status" value="1"/>
</dbReference>
<dbReference type="SMART" id="SM00179">
    <property type="entry name" value="EGF_CA"/>
    <property type="match status" value="1"/>
</dbReference>
<dbReference type="PROSITE" id="PS00108">
    <property type="entry name" value="PROTEIN_KINASE_ST"/>
    <property type="match status" value="1"/>
</dbReference>
<evidence type="ECO:0000259" key="19">
    <source>
        <dbReference type="PROSITE" id="PS50011"/>
    </source>
</evidence>
<evidence type="ECO:0000313" key="21">
    <source>
        <dbReference type="EMBL" id="RZC75831.1"/>
    </source>
</evidence>
<evidence type="ECO:0000256" key="1">
    <source>
        <dbReference type="ARBA" id="ARBA00004479"/>
    </source>
</evidence>
<dbReference type="SMART" id="SM00181">
    <property type="entry name" value="EGF"/>
    <property type="match status" value="2"/>
</dbReference>
<dbReference type="PROSITE" id="PS50011">
    <property type="entry name" value="PROTEIN_KINASE_DOM"/>
    <property type="match status" value="1"/>
</dbReference>
<keyword evidence="8 16" id="KW-0547">Nucleotide-binding</keyword>
<dbReference type="STRING" id="3469.A0A4Y7KUN7"/>
<keyword evidence="5 17" id="KW-0812">Transmembrane</keyword>
<dbReference type="GO" id="GO:0005509">
    <property type="term" value="F:calcium ion binding"/>
    <property type="evidence" value="ECO:0007669"/>
    <property type="project" value="InterPro"/>
</dbReference>
<feature type="domain" description="EGF-like" evidence="20">
    <location>
        <begin position="299"/>
        <end position="343"/>
    </location>
</feature>
<dbReference type="Gramene" id="RZC75831">
    <property type="protein sequence ID" value="RZC75831"/>
    <property type="gene ID" value="C5167_001145"/>
</dbReference>
<evidence type="ECO:0000256" key="18">
    <source>
        <dbReference type="SAM" id="SignalP"/>
    </source>
</evidence>
<feature type="domain" description="Protein kinase" evidence="19">
    <location>
        <begin position="437"/>
        <end position="710"/>
    </location>
</feature>
<dbReference type="PANTHER" id="PTHR27005:SF283">
    <property type="entry name" value="OS02G0633066 PROTEIN"/>
    <property type="match status" value="1"/>
</dbReference>
<evidence type="ECO:0000256" key="13">
    <source>
        <dbReference type="ARBA" id="ARBA00023157"/>
    </source>
</evidence>
<dbReference type="PROSITE" id="PS00107">
    <property type="entry name" value="PROTEIN_KINASE_ATP"/>
    <property type="match status" value="1"/>
</dbReference>
<dbReference type="OMA" id="MRDNRLC"/>
<dbReference type="InterPro" id="IPR008271">
    <property type="entry name" value="Ser/Thr_kinase_AS"/>
</dbReference>
<feature type="signal peptide" evidence="18">
    <location>
        <begin position="1"/>
        <end position="23"/>
    </location>
</feature>
<keyword evidence="2" id="KW-0723">Serine/threonine-protein kinase</keyword>
<evidence type="ECO:0000256" key="11">
    <source>
        <dbReference type="ARBA" id="ARBA00022989"/>
    </source>
</evidence>
<dbReference type="InterPro" id="IPR001881">
    <property type="entry name" value="EGF-like_Ca-bd_dom"/>
</dbReference>
<dbReference type="GO" id="GO:0004674">
    <property type="term" value="F:protein serine/threonine kinase activity"/>
    <property type="evidence" value="ECO:0007669"/>
    <property type="project" value="UniProtKB-KW"/>
</dbReference>
<evidence type="ECO:0000313" key="22">
    <source>
        <dbReference type="Proteomes" id="UP000316621"/>
    </source>
</evidence>
<evidence type="ECO:0000256" key="15">
    <source>
        <dbReference type="PROSITE-ProRule" id="PRU00076"/>
    </source>
</evidence>
<dbReference type="GO" id="GO:0005524">
    <property type="term" value="F:ATP binding"/>
    <property type="evidence" value="ECO:0007669"/>
    <property type="project" value="UniProtKB-UniRule"/>
</dbReference>
<keyword evidence="7" id="KW-0677">Repeat</keyword>
<keyword evidence="22" id="KW-1185">Reference proteome</keyword>
<dbReference type="SUPFAM" id="SSF57196">
    <property type="entry name" value="EGF/Laminin"/>
    <property type="match status" value="1"/>
</dbReference>
<dbReference type="EMBL" id="CM010723">
    <property type="protein sequence ID" value="RZC75831.1"/>
    <property type="molecule type" value="Genomic_DNA"/>
</dbReference>
<feature type="binding site" evidence="16">
    <location>
        <position position="466"/>
    </location>
    <ligand>
        <name>ATP</name>
        <dbReference type="ChEBI" id="CHEBI:30616"/>
    </ligand>
</feature>
<keyword evidence="13 15" id="KW-1015">Disulfide bond</keyword>
<dbReference type="InterPro" id="IPR000742">
    <property type="entry name" value="EGF"/>
</dbReference>
<dbReference type="GO" id="GO:0005886">
    <property type="term" value="C:plasma membrane"/>
    <property type="evidence" value="ECO:0007669"/>
    <property type="project" value="TreeGrafter"/>
</dbReference>
<evidence type="ECO:0000256" key="9">
    <source>
        <dbReference type="ARBA" id="ARBA00022777"/>
    </source>
</evidence>